<sequence>MNPLPLASTAVTFAFTVAVFLRYLNRRGLHLLLWSIGLFLYGLGTLSEVLLSISFNPLVLKLWYLSGAMLTAAWLGQGTIHLLVRRAGIARGLTLALGVVSLAAVLFLAAAPITSAAGSFQPALPVSSQYKEILVRSGIITALTILLNIYGTLAMVGGAIYSAFLFWRKQVLFNRVLGNILIAAGALSPAMAGSLVKAGLVDALYLSELIGAAVMFTGFLLATRQIDPVRRNVTHQTVSPG</sequence>
<reference evidence="2 3" key="1">
    <citation type="journal article" date="2018" name="Nat. Biotechnol.">
        <title>A standardized bacterial taxonomy based on genome phylogeny substantially revises the tree of life.</title>
        <authorList>
            <person name="Parks D.H."/>
            <person name="Chuvochina M."/>
            <person name="Waite D.W."/>
            <person name="Rinke C."/>
            <person name="Skarshewski A."/>
            <person name="Chaumeil P.A."/>
            <person name="Hugenholtz P."/>
        </authorList>
    </citation>
    <scope>NUCLEOTIDE SEQUENCE [LARGE SCALE GENOMIC DNA]</scope>
    <source>
        <strain evidence="2">UBA8781</strain>
    </source>
</reference>
<name>A0A3D1JIT2_9CHLR</name>
<organism evidence="2 3">
    <name type="scientific">Anaerolinea thermolimosa</name>
    <dbReference type="NCBI Taxonomy" id="229919"/>
    <lineage>
        <taxon>Bacteria</taxon>
        <taxon>Bacillati</taxon>
        <taxon>Chloroflexota</taxon>
        <taxon>Anaerolineae</taxon>
        <taxon>Anaerolineales</taxon>
        <taxon>Anaerolineaceae</taxon>
        <taxon>Anaerolinea</taxon>
    </lineage>
</organism>
<gene>
    <name evidence="2" type="ORF">DEQ80_11185</name>
</gene>
<proteinExistence type="predicted"/>
<feature type="transmembrane region" description="Helical" evidence="1">
    <location>
        <begin position="62"/>
        <end position="83"/>
    </location>
</feature>
<dbReference type="Proteomes" id="UP000264141">
    <property type="component" value="Unassembled WGS sequence"/>
</dbReference>
<evidence type="ECO:0000313" key="3">
    <source>
        <dbReference type="Proteomes" id="UP000264141"/>
    </source>
</evidence>
<keyword evidence="1" id="KW-1133">Transmembrane helix</keyword>
<dbReference type="OrthoDB" id="159908at2"/>
<feature type="transmembrane region" description="Helical" evidence="1">
    <location>
        <begin position="95"/>
        <end position="118"/>
    </location>
</feature>
<accession>A0A3D1JIT2</accession>
<feature type="transmembrane region" description="Helical" evidence="1">
    <location>
        <begin position="138"/>
        <end position="164"/>
    </location>
</feature>
<dbReference type="AlphaFoldDB" id="A0A3D1JIT2"/>
<comment type="caution">
    <text evidence="2">The sequence shown here is derived from an EMBL/GenBank/DDBJ whole genome shotgun (WGS) entry which is preliminary data.</text>
</comment>
<dbReference type="EMBL" id="DPBP01000041">
    <property type="protein sequence ID" value="HCE18413.1"/>
    <property type="molecule type" value="Genomic_DNA"/>
</dbReference>
<feature type="transmembrane region" description="Helical" evidence="1">
    <location>
        <begin position="31"/>
        <end position="56"/>
    </location>
</feature>
<dbReference type="STRING" id="229919.GCA_001050195_00048"/>
<feature type="transmembrane region" description="Helical" evidence="1">
    <location>
        <begin position="176"/>
        <end position="197"/>
    </location>
</feature>
<dbReference type="RefSeq" id="WP_062188727.1">
    <property type="nucleotide sequence ID" value="NZ_DF967965.1"/>
</dbReference>
<keyword evidence="1" id="KW-0472">Membrane</keyword>
<feature type="transmembrane region" description="Helical" evidence="1">
    <location>
        <begin position="203"/>
        <end position="222"/>
    </location>
</feature>
<feature type="transmembrane region" description="Helical" evidence="1">
    <location>
        <begin position="6"/>
        <end position="24"/>
    </location>
</feature>
<keyword evidence="1" id="KW-0812">Transmembrane</keyword>
<protein>
    <submittedName>
        <fullName evidence="2">Uncharacterized protein</fullName>
    </submittedName>
</protein>
<evidence type="ECO:0000256" key="1">
    <source>
        <dbReference type="SAM" id="Phobius"/>
    </source>
</evidence>
<evidence type="ECO:0000313" key="2">
    <source>
        <dbReference type="EMBL" id="HCE18413.1"/>
    </source>
</evidence>